<dbReference type="PANTHER" id="PTHR10848:SF0">
    <property type="entry name" value="MEIOTIC RECOMBINATION PROTEIN SPO11"/>
    <property type="match status" value="1"/>
</dbReference>
<organism evidence="13 14">
    <name type="scientific">Exserohilum turcicum (strain 28A)</name>
    <name type="common">Northern leaf blight fungus</name>
    <name type="synonym">Setosphaeria turcica</name>
    <dbReference type="NCBI Taxonomy" id="671987"/>
    <lineage>
        <taxon>Eukaryota</taxon>
        <taxon>Fungi</taxon>
        <taxon>Dikarya</taxon>
        <taxon>Ascomycota</taxon>
        <taxon>Pezizomycotina</taxon>
        <taxon>Dothideomycetes</taxon>
        <taxon>Pleosporomycetidae</taxon>
        <taxon>Pleosporales</taxon>
        <taxon>Pleosporineae</taxon>
        <taxon>Pleosporaceae</taxon>
        <taxon>Exserohilum</taxon>
    </lineage>
</organism>
<dbReference type="SUPFAM" id="SSF56726">
    <property type="entry name" value="DNA topoisomerase IV, alpha subunit"/>
    <property type="match status" value="1"/>
</dbReference>
<evidence type="ECO:0000256" key="9">
    <source>
        <dbReference type="ARBA" id="ARBA00023235"/>
    </source>
</evidence>
<feature type="active site" description="O-(5'-phospho-DNA)-tyrosine intermediate" evidence="10">
    <location>
        <position position="189"/>
    </location>
</feature>
<evidence type="ECO:0000256" key="4">
    <source>
        <dbReference type="ARBA" id="ARBA00012895"/>
    </source>
</evidence>
<comment type="similarity">
    <text evidence="3 10">Belongs to the TOP6A family.</text>
</comment>
<dbReference type="Pfam" id="PF04406">
    <property type="entry name" value="TP6A_N"/>
    <property type="match status" value="1"/>
</dbReference>
<keyword evidence="5" id="KW-0479">Metal-binding</keyword>
<feature type="domain" description="Spo11/DNA topoisomerase VI subunit A N-terminal" evidence="11">
    <location>
        <begin position="160"/>
        <end position="221"/>
    </location>
</feature>
<comment type="cofactor">
    <cofactor evidence="2">
        <name>Mg(2+)</name>
        <dbReference type="ChEBI" id="CHEBI:18420"/>
    </cofactor>
</comment>
<sequence>MDESGFEDLLFGDLDTQLTSDDNLLDESDDDILFATGNENLNPWAAADTAAHTPTVADMSCGQHVHKIHMRHSQEQSGCDPSELTERPIRDRHWVMARIESMLERIVDGLLEEHESLTITLKSRSYLSRRSAIGTEGREPIPKPKERDINFPGANAQEAWNFTVLLRILELIHGGLSDNTIMTKRDIYYRHPDLFVKQSVVDRYVDDLACTFDITRSQLNVTAAAKGLVAGNFRLRQNNNHIVDGLSNREGLLIPTVGESNTWDLTGVHWVLIIEKEATFRSLIGSSQWDTLGLHGVMLTAKGYPDVASRKFVRQLTDNAPHVPMFVLVDLDPDGIAILSTYKYGSYRLAHEDVTRINTPAISLSNMLWLGVKSDDLSRRRVGEDGTESYAIPQLQGLMRLTTRDRTKAVQMLEWNVCTEDGAEPSWRRELQVMLMLNVKAEMQVLDELPGGLVSWLGGELSHAKEAARTLPIGSDCSDDGMLF</sequence>
<dbReference type="GO" id="GO:0003918">
    <property type="term" value="F:DNA topoisomerase type II (double strand cut, ATP-hydrolyzing) activity"/>
    <property type="evidence" value="ECO:0007669"/>
    <property type="project" value="UniProtKB-UniRule"/>
</dbReference>
<proteinExistence type="inferred from homology"/>
<dbReference type="HOGENOM" id="CLU_037229_0_0_1"/>
<evidence type="ECO:0000256" key="5">
    <source>
        <dbReference type="ARBA" id="ARBA00022723"/>
    </source>
</evidence>
<dbReference type="GO" id="GO:0046872">
    <property type="term" value="F:metal ion binding"/>
    <property type="evidence" value="ECO:0007669"/>
    <property type="project" value="UniProtKB-KW"/>
</dbReference>
<dbReference type="EC" id="5.6.2.2" evidence="4"/>
<evidence type="ECO:0000313" key="13">
    <source>
        <dbReference type="EMBL" id="EOA84117.1"/>
    </source>
</evidence>
<dbReference type="Proteomes" id="UP000016935">
    <property type="component" value="Unassembled WGS sequence"/>
</dbReference>
<dbReference type="GO" id="GO:0042138">
    <property type="term" value="P:meiotic DNA double-strand break formation"/>
    <property type="evidence" value="ECO:0007669"/>
    <property type="project" value="TreeGrafter"/>
</dbReference>
<evidence type="ECO:0000256" key="7">
    <source>
        <dbReference type="ARBA" id="ARBA00023029"/>
    </source>
</evidence>
<dbReference type="Gene3D" id="1.10.10.10">
    <property type="entry name" value="Winged helix-like DNA-binding domain superfamily/Winged helix DNA-binding domain"/>
    <property type="match status" value="1"/>
</dbReference>
<dbReference type="InterPro" id="IPR034136">
    <property type="entry name" value="TOPRIM_Topo6A/Spo11"/>
</dbReference>
<protein>
    <recommendedName>
        <fullName evidence="4">DNA topoisomerase (ATP-hydrolyzing)</fullName>
        <ecNumber evidence="4">5.6.2.2</ecNumber>
    </recommendedName>
</protein>
<dbReference type="InterPro" id="IPR002815">
    <property type="entry name" value="Spo11/TopoVI_A"/>
</dbReference>
<dbReference type="PRINTS" id="PR01550">
    <property type="entry name" value="TOP6AFAMILY"/>
</dbReference>
<keyword evidence="8 10" id="KW-0238">DNA-binding</keyword>
<keyword evidence="14" id="KW-1185">Reference proteome</keyword>
<dbReference type="InterPro" id="IPR036388">
    <property type="entry name" value="WH-like_DNA-bd_sf"/>
</dbReference>
<dbReference type="PANTHER" id="PTHR10848">
    <property type="entry name" value="MEIOTIC RECOMBINATION PROTEIN SPO11"/>
    <property type="match status" value="1"/>
</dbReference>
<dbReference type="RefSeq" id="XP_008028020.1">
    <property type="nucleotide sequence ID" value="XM_008029829.1"/>
</dbReference>
<reference evidence="13 14" key="2">
    <citation type="journal article" date="2013" name="PLoS Genet.">
        <title>Comparative genome structure, secondary metabolite, and effector coding capacity across Cochliobolus pathogens.</title>
        <authorList>
            <person name="Condon B.J."/>
            <person name="Leng Y."/>
            <person name="Wu D."/>
            <person name="Bushley K.E."/>
            <person name="Ohm R.A."/>
            <person name="Otillar R."/>
            <person name="Martin J."/>
            <person name="Schackwitz W."/>
            <person name="Grimwood J."/>
            <person name="MohdZainudin N."/>
            <person name="Xue C."/>
            <person name="Wang R."/>
            <person name="Manning V.A."/>
            <person name="Dhillon B."/>
            <person name="Tu Z.J."/>
            <person name="Steffenson B.J."/>
            <person name="Salamov A."/>
            <person name="Sun H."/>
            <person name="Lowry S."/>
            <person name="LaButti K."/>
            <person name="Han J."/>
            <person name="Copeland A."/>
            <person name="Lindquist E."/>
            <person name="Barry K."/>
            <person name="Schmutz J."/>
            <person name="Baker S.E."/>
            <person name="Ciuffetti L.M."/>
            <person name="Grigoriev I.V."/>
            <person name="Zhong S."/>
            <person name="Turgeon B.G."/>
        </authorList>
    </citation>
    <scope>NUCLEOTIDE SEQUENCE [LARGE SCALE GENOMIC DNA]</scope>
    <source>
        <strain evidence="14">28A</strain>
    </source>
</reference>
<dbReference type="Gene3D" id="3.40.1360.10">
    <property type="match status" value="1"/>
</dbReference>
<evidence type="ECO:0000256" key="1">
    <source>
        <dbReference type="ARBA" id="ARBA00000185"/>
    </source>
</evidence>
<dbReference type="GO" id="GO:0003677">
    <property type="term" value="F:DNA binding"/>
    <property type="evidence" value="ECO:0007669"/>
    <property type="project" value="UniProtKB-UniRule"/>
</dbReference>
<comment type="catalytic activity">
    <reaction evidence="1 10">
        <text>ATP-dependent breakage, passage and rejoining of double-stranded DNA.</text>
        <dbReference type="EC" id="5.6.2.2"/>
    </reaction>
</comment>
<gene>
    <name evidence="13" type="ORF">SETTUDRAFT_21478</name>
</gene>
<dbReference type="GO" id="GO:0005524">
    <property type="term" value="F:ATP binding"/>
    <property type="evidence" value="ECO:0007669"/>
    <property type="project" value="InterPro"/>
</dbReference>
<accession>R0K773</accession>
<dbReference type="PROSITE" id="PS52041">
    <property type="entry name" value="TOPO_IIB"/>
    <property type="match status" value="1"/>
</dbReference>
<evidence type="ECO:0000313" key="14">
    <source>
        <dbReference type="Proteomes" id="UP000016935"/>
    </source>
</evidence>
<dbReference type="EMBL" id="KB908814">
    <property type="protein sequence ID" value="EOA84117.1"/>
    <property type="molecule type" value="Genomic_DNA"/>
</dbReference>
<name>R0K773_EXST2</name>
<dbReference type="AlphaFoldDB" id="R0K773"/>
<evidence type="ECO:0000256" key="8">
    <source>
        <dbReference type="ARBA" id="ARBA00023125"/>
    </source>
</evidence>
<evidence type="ECO:0000259" key="12">
    <source>
        <dbReference type="Pfam" id="PF21180"/>
    </source>
</evidence>
<dbReference type="GeneID" id="19402438"/>
<evidence type="ECO:0000256" key="10">
    <source>
        <dbReference type="PROSITE-ProRule" id="PRU01385"/>
    </source>
</evidence>
<dbReference type="InterPro" id="IPR013049">
    <property type="entry name" value="Spo11/TopoVI_A_N"/>
</dbReference>
<dbReference type="CDD" id="cd00223">
    <property type="entry name" value="TOPRIM_TopoIIB_SPO"/>
    <property type="match status" value="1"/>
</dbReference>
<dbReference type="GO" id="GO:0007131">
    <property type="term" value="P:reciprocal meiotic recombination"/>
    <property type="evidence" value="ECO:0007669"/>
    <property type="project" value="TreeGrafter"/>
</dbReference>
<dbReference type="eggNOG" id="KOG2795">
    <property type="taxonomic scope" value="Eukaryota"/>
</dbReference>
<evidence type="ECO:0000259" key="11">
    <source>
        <dbReference type="Pfam" id="PF04406"/>
    </source>
</evidence>
<dbReference type="FunFam" id="3.40.1360.10:FF:000018">
    <property type="entry name" value="Type II DNA topoisomerase VI subunit A"/>
    <property type="match status" value="1"/>
</dbReference>
<dbReference type="Pfam" id="PF21180">
    <property type="entry name" value="TOP6A-Spo11_Toprim"/>
    <property type="match status" value="1"/>
</dbReference>
<dbReference type="InterPro" id="IPR036078">
    <property type="entry name" value="Spo11/TopoVI_A_sf"/>
</dbReference>
<dbReference type="GO" id="GO:0000706">
    <property type="term" value="P:meiotic DNA double-strand break processing"/>
    <property type="evidence" value="ECO:0007669"/>
    <property type="project" value="TreeGrafter"/>
</dbReference>
<evidence type="ECO:0000256" key="2">
    <source>
        <dbReference type="ARBA" id="ARBA00001946"/>
    </source>
</evidence>
<keyword evidence="6" id="KW-0460">Magnesium</keyword>
<dbReference type="GO" id="GO:0000228">
    <property type="term" value="C:nuclear chromosome"/>
    <property type="evidence" value="ECO:0007669"/>
    <property type="project" value="TreeGrafter"/>
</dbReference>
<dbReference type="OrthoDB" id="5377392at2759"/>
<evidence type="ECO:0000256" key="6">
    <source>
        <dbReference type="ARBA" id="ARBA00022842"/>
    </source>
</evidence>
<keyword evidence="7 10" id="KW-0799">Topoisomerase</keyword>
<feature type="domain" description="Topoisomerase 6 subunit A/Spo11 TOPRIM" evidence="12">
    <location>
        <begin position="270"/>
        <end position="447"/>
    </location>
</feature>
<dbReference type="STRING" id="671987.R0K773"/>
<reference evidence="13 14" key="1">
    <citation type="journal article" date="2012" name="PLoS Pathog.">
        <title>Diverse lifestyles and strategies of plant pathogenesis encoded in the genomes of eighteen Dothideomycetes fungi.</title>
        <authorList>
            <person name="Ohm R.A."/>
            <person name="Feau N."/>
            <person name="Henrissat B."/>
            <person name="Schoch C.L."/>
            <person name="Horwitz B.A."/>
            <person name="Barry K.W."/>
            <person name="Condon B.J."/>
            <person name="Copeland A.C."/>
            <person name="Dhillon B."/>
            <person name="Glaser F."/>
            <person name="Hesse C.N."/>
            <person name="Kosti I."/>
            <person name="LaButti K."/>
            <person name="Lindquist E.A."/>
            <person name="Lucas S."/>
            <person name="Salamov A.A."/>
            <person name="Bradshaw R.E."/>
            <person name="Ciuffetti L."/>
            <person name="Hamelin R.C."/>
            <person name="Kema G.H.J."/>
            <person name="Lawrence C."/>
            <person name="Scott J.A."/>
            <person name="Spatafora J.W."/>
            <person name="Turgeon B.G."/>
            <person name="de Wit P.J.G.M."/>
            <person name="Zhong S."/>
            <person name="Goodwin S.B."/>
            <person name="Grigoriev I.V."/>
        </authorList>
    </citation>
    <scope>NUCLEOTIDE SEQUENCE [LARGE SCALE GENOMIC DNA]</scope>
    <source>
        <strain evidence="14">28A</strain>
    </source>
</reference>
<evidence type="ECO:0000256" key="3">
    <source>
        <dbReference type="ARBA" id="ARBA00006559"/>
    </source>
</evidence>
<keyword evidence="9 10" id="KW-0413">Isomerase</keyword>